<dbReference type="GO" id="GO:0006508">
    <property type="term" value="P:proteolysis"/>
    <property type="evidence" value="ECO:0007669"/>
    <property type="project" value="UniProtKB-KW"/>
</dbReference>
<organism evidence="9 10">
    <name type="scientific">Bifidobacterium pseudocatenulatum</name>
    <dbReference type="NCBI Taxonomy" id="28026"/>
    <lineage>
        <taxon>Bacteria</taxon>
        <taxon>Bacillati</taxon>
        <taxon>Actinomycetota</taxon>
        <taxon>Actinomycetes</taxon>
        <taxon>Bifidobacteriales</taxon>
        <taxon>Bifidobacteriaceae</taxon>
        <taxon>Bifidobacterium</taxon>
    </lineage>
</organism>
<name>A0AAX3IYY3_BIFPS</name>
<dbReference type="InterPro" id="IPR015500">
    <property type="entry name" value="Peptidase_S8_subtilisin-rel"/>
</dbReference>
<dbReference type="AlphaFoldDB" id="A0AAX3IYY3"/>
<dbReference type="InterPro" id="IPR022398">
    <property type="entry name" value="Peptidase_S8_His-AS"/>
</dbReference>
<gene>
    <name evidence="9" type="primary">aprE</name>
    <name evidence="9" type="ORF">BPLFYP29_00164</name>
</gene>
<keyword evidence="7" id="KW-1133">Transmembrane helix</keyword>
<feature type="region of interest" description="Disordered" evidence="6">
    <location>
        <begin position="358"/>
        <end position="382"/>
    </location>
</feature>
<keyword evidence="3 5" id="KW-0378">Hydrolase</keyword>
<comment type="caution">
    <text evidence="9">The sequence shown here is derived from an EMBL/GenBank/DDBJ whole genome shotgun (WGS) entry which is preliminary data.</text>
</comment>
<keyword evidence="7" id="KW-0812">Transmembrane</keyword>
<proteinExistence type="inferred from homology"/>
<dbReference type="PANTHER" id="PTHR40765:SF2">
    <property type="entry name" value="ESX-2 SECRETION SYSTEM ATPASE ECCB2"/>
    <property type="match status" value="1"/>
</dbReference>
<evidence type="ECO:0000256" key="5">
    <source>
        <dbReference type="PROSITE-ProRule" id="PRU01240"/>
    </source>
</evidence>
<evidence type="ECO:0000256" key="1">
    <source>
        <dbReference type="ARBA" id="ARBA00011073"/>
    </source>
</evidence>
<feature type="active site" description="Charge relay system" evidence="5">
    <location>
        <position position="544"/>
    </location>
</feature>
<dbReference type="EC" id="3.4.21.62" evidence="9"/>
<dbReference type="Gene3D" id="3.30.2390.20">
    <property type="entry name" value="Type VII secretion system EccB, repeat 1 domain"/>
    <property type="match status" value="1"/>
</dbReference>
<dbReference type="PROSITE" id="PS51892">
    <property type="entry name" value="SUBTILASE"/>
    <property type="match status" value="1"/>
</dbReference>
<dbReference type="InterPro" id="IPR023827">
    <property type="entry name" value="Peptidase_S8_Asp-AS"/>
</dbReference>
<feature type="region of interest" description="Disordered" evidence="6">
    <location>
        <begin position="453"/>
        <end position="503"/>
    </location>
</feature>
<dbReference type="RefSeq" id="WP_144140042.1">
    <property type="nucleotide sequence ID" value="NZ_CABHOD010000015.1"/>
</dbReference>
<dbReference type="PANTHER" id="PTHR40765">
    <property type="entry name" value="ESX-2 SECRETION SYSTEM ATPASE ECCB2"/>
    <property type="match status" value="1"/>
</dbReference>
<keyword evidence="7" id="KW-0472">Membrane</keyword>
<evidence type="ECO:0000256" key="7">
    <source>
        <dbReference type="SAM" id="Phobius"/>
    </source>
</evidence>
<dbReference type="Pfam" id="PF00082">
    <property type="entry name" value="Peptidase_S8"/>
    <property type="match status" value="1"/>
</dbReference>
<feature type="domain" description="Peptidase S8/S53" evidence="8">
    <location>
        <begin position="535"/>
        <end position="798"/>
    </location>
</feature>
<dbReference type="SUPFAM" id="SSF52743">
    <property type="entry name" value="Subtilisin-like"/>
    <property type="match status" value="1"/>
</dbReference>
<evidence type="ECO:0000256" key="2">
    <source>
        <dbReference type="ARBA" id="ARBA00022670"/>
    </source>
</evidence>
<evidence type="ECO:0000256" key="4">
    <source>
        <dbReference type="ARBA" id="ARBA00022825"/>
    </source>
</evidence>
<sequence length="892" mass="93459">MANKKDLAEAQSYSRRRLVTAFSSGIPDGVELTPKKNQSPVIVGVGLTVIAILVSLFYGMVSPSLPDGWENNKLIVAKNSAARYVSSNGTLHPVINAISARLLIPSSDFKVLTVADDQLKNIPIGSTIGILGAPDSLPEENNLIAGSINSCVSDSNITTTLSNASSQVTDTATAIVANVDGISYLVNGSHRYQLPQEATLRDAFLRAFGIPETASTDATAQWINLFEQGSPIEQISVDGAGNSITVHGVEALVGSVVMQQGDAKKTKYVVRSDGSLSPLTDFTYGLYITGKTDEFTQPNVLSAADFQFFSNSTESAIPEDWPSEELSATSGNVSACAIYNLETAGRKKADTHVNLAVKQNNPAHSGTSKTNPSSNTSSTVKLKGGTGALLQASIGTSDKGYIFAVDSTGTAYPIANANKETLKRLGYAKNDVQAIPRAWIDLFSQGVELSAQAAGSAPGSNQSSASQTNDGGNASSSTADTTTDAATNATDDPETGAASADAQAQCQAGVENYINDTPWTNTLFDFETLHRQSTGKGVTVAVVDSGVDADNPHLANAVTPGVSHISGDATNGMTDIYSHGTIIAGIIAARAVDGSSVEGFAPDATILPIRIFESLHEENGKQTGGPSMEDVSKAVIEAVDHHAQIINISLSDITDLPQMRRAVDYAESHGSLIISSAGNRLTSASTKDGRRFPAAYSQVVGVTAVDTDLNITDDSVHGTQVDIAAPGAYVASTVPGGVDCLYATDAASTSFATAYVSGAAALIASQYPNETPAQWRQRLLVSANRPNSDQRDNNIGWGLVDPQTALNIALSDSLRGPTSTGGMHAQNNAETSMKPLVLHKIQDPDTNFKRFVEAASIAVSCAYMVAWLVRTARKTARKNTSQSISTNEHSFN</sequence>
<feature type="compositionally biased region" description="Low complexity" evidence="6">
    <location>
        <begin position="365"/>
        <end position="379"/>
    </location>
</feature>
<dbReference type="EMBL" id="CABHOD010000015">
    <property type="protein sequence ID" value="VUX65667.1"/>
    <property type="molecule type" value="Genomic_DNA"/>
</dbReference>
<evidence type="ECO:0000259" key="8">
    <source>
        <dbReference type="Pfam" id="PF00082"/>
    </source>
</evidence>
<feature type="transmembrane region" description="Helical" evidence="7">
    <location>
        <begin position="41"/>
        <end position="61"/>
    </location>
</feature>
<dbReference type="PROSITE" id="PS00137">
    <property type="entry name" value="SUBTILASE_HIS"/>
    <property type="match status" value="1"/>
</dbReference>
<dbReference type="InterPro" id="IPR036852">
    <property type="entry name" value="Peptidase_S8/S53_dom_sf"/>
</dbReference>
<feature type="active site" description="Charge relay system" evidence="5">
    <location>
        <position position="579"/>
    </location>
</feature>
<evidence type="ECO:0000313" key="9">
    <source>
        <dbReference type="EMBL" id="VUX65667.1"/>
    </source>
</evidence>
<feature type="compositionally biased region" description="Low complexity" evidence="6">
    <location>
        <begin position="473"/>
        <end position="490"/>
    </location>
</feature>
<feature type="compositionally biased region" description="Polar residues" evidence="6">
    <location>
        <begin position="458"/>
        <end position="472"/>
    </location>
</feature>
<accession>A0AAX3IYY3</accession>
<dbReference type="PRINTS" id="PR00723">
    <property type="entry name" value="SUBTILISIN"/>
</dbReference>
<evidence type="ECO:0000256" key="3">
    <source>
        <dbReference type="ARBA" id="ARBA00022801"/>
    </source>
</evidence>
<dbReference type="GO" id="GO:0004252">
    <property type="term" value="F:serine-type endopeptidase activity"/>
    <property type="evidence" value="ECO:0007669"/>
    <property type="project" value="UniProtKB-UniRule"/>
</dbReference>
<feature type="active site" description="Charge relay system" evidence="5">
    <location>
        <position position="750"/>
    </location>
</feature>
<evidence type="ECO:0000313" key="10">
    <source>
        <dbReference type="Proteomes" id="UP000331308"/>
    </source>
</evidence>
<reference evidence="9 10" key="1">
    <citation type="submission" date="2019-07" db="EMBL/GenBank/DDBJ databases">
        <authorList>
            <person name="Chang H.-W."/>
            <person name="Raman A."/>
            <person name="Venkatesh S."/>
            <person name="Gehrig J."/>
        </authorList>
    </citation>
    <scope>NUCLEOTIDE SEQUENCE [LARGE SCALE GENOMIC DNA]</scope>
    <source>
        <strain evidence="9">Bifidobacterium_pseudocatenulatum_LFYP_29</strain>
    </source>
</reference>
<protein>
    <submittedName>
        <fullName evidence="9">Subtilisin E</fullName>
        <ecNumber evidence="9">3.4.21.62</ecNumber>
    </submittedName>
</protein>
<dbReference type="NCBIfam" id="TIGR03919">
    <property type="entry name" value="T7SS_EccB"/>
    <property type="match status" value="1"/>
</dbReference>
<dbReference type="InterPro" id="IPR044857">
    <property type="entry name" value="T7SS_EccB_R1"/>
</dbReference>
<dbReference type="Proteomes" id="UP000331308">
    <property type="component" value="Unassembled WGS sequence"/>
</dbReference>
<dbReference type="PROSITE" id="PS00136">
    <property type="entry name" value="SUBTILASE_ASP"/>
    <property type="match status" value="1"/>
</dbReference>
<dbReference type="Pfam" id="PF05108">
    <property type="entry name" value="T7SS_ESX1_EccB"/>
    <property type="match status" value="1"/>
</dbReference>
<keyword evidence="2 5" id="KW-0645">Protease</keyword>
<dbReference type="InterPro" id="IPR007795">
    <property type="entry name" value="T7SS_EccB"/>
</dbReference>
<dbReference type="Gene3D" id="3.40.50.200">
    <property type="entry name" value="Peptidase S8/S53 domain"/>
    <property type="match status" value="1"/>
</dbReference>
<dbReference type="InterPro" id="IPR000209">
    <property type="entry name" value="Peptidase_S8/S53_dom"/>
</dbReference>
<evidence type="ECO:0000256" key="6">
    <source>
        <dbReference type="SAM" id="MobiDB-lite"/>
    </source>
</evidence>
<comment type="similarity">
    <text evidence="1 5">Belongs to the peptidase S8 family.</text>
</comment>
<keyword evidence="4 5" id="KW-0720">Serine protease</keyword>
<dbReference type="GO" id="GO:0005576">
    <property type="term" value="C:extracellular region"/>
    <property type="evidence" value="ECO:0007669"/>
    <property type="project" value="TreeGrafter"/>
</dbReference>